<feature type="region of interest" description="Disordered" evidence="1">
    <location>
        <begin position="1"/>
        <end position="39"/>
    </location>
</feature>
<organism evidence="2 3">
    <name type="scientific">Streptococcus mutans SM6</name>
    <dbReference type="NCBI Taxonomy" id="857119"/>
    <lineage>
        <taxon>Bacteria</taxon>
        <taxon>Bacillati</taxon>
        <taxon>Bacillota</taxon>
        <taxon>Bacilli</taxon>
        <taxon>Lactobacillales</taxon>
        <taxon>Streptococcaceae</taxon>
        <taxon>Streptococcus</taxon>
    </lineage>
</organism>
<dbReference type="AlphaFoldDB" id="A0A829BLN0"/>
<protein>
    <submittedName>
        <fullName evidence="2">Uncharacterized protein</fullName>
    </submittedName>
</protein>
<gene>
    <name evidence="2" type="ORF">SMU82_09827</name>
</gene>
<reference evidence="2 3" key="1">
    <citation type="journal article" date="2013" name="Mol. Biol. Evol.">
        <title>Evolutionary and population genomics of the cavity causing bacteria Streptococcus mutans.</title>
        <authorList>
            <person name="Cornejo O.E."/>
            <person name="Lefebure T."/>
            <person name="Pavinski Bitar P.D."/>
            <person name="Lang P."/>
            <person name="Richards V.P."/>
            <person name="Eilertson K."/>
            <person name="Do T."/>
            <person name="Beighton D."/>
            <person name="Zeng L."/>
            <person name="Ahn S.J."/>
            <person name="Burne R.A."/>
            <person name="Siepel A."/>
            <person name="Bustamante C.D."/>
            <person name="Stanhope M.J."/>
        </authorList>
    </citation>
    <scope>NUCLEOTIDE SEQUENCE [LARGE SCALE GENOMIC DNA]</scope>
    <source>
        <strain evidence="2 3">SM6</strain>
    </source>
</reference>
<feature type="non-terminal residue" evidence="2">
    <location>
        <position position="1"/>
    </location>
</feature>
<evidence type="ECO:0000313" key="2">
    <source>
        <dbReference type="EMBL" id="EMC20274.1"/>
    </source>
</evidence>
<evidence type="ECO:0000256" key="1">
    <source>
        <dbReference type="SAM" id="MobiDB-lite"/>
    </source>
</evidence>
<dbReference type="Proteomes" id="UP000011676">
    <property type="component" value="Unassembled WGS sequence"/>
</dbReference>
<evidence type="ECO:0000313" key="3">
    <source>
        <dbReference type="Proteomes" id="UP000011676"/>
    </source>
</evidence>
<dbReference type="EMBL" id="AHSR01000103">
    <property type="protein sequence ID" value="EMC20274.1"/>
    <property type="molecule type" value="Genomic_DNA"/>
</dbReference>
<sequence>HLLNDNADVLRGAHGEQKSPVEQKGKSPLDFDFQCEYKP</sequence>
<name>A0A829BLN0_STRMG</name>
<comment type="caution">
    <text evidence="2">The sequence shown here is derived from an EMBL/GenBank/DDBJ whole genome shotgun (WGS) entry which is preliminary data.</text>
</comment>
<accession>A0A829BLN0</accession>
<proteinExistence type="predicted"/>
<feature type="compositionally biased region" description="Basic and acidic residues" evidence="1">
    <location>
        <begin position="11"/>
        <end position="39"/>
    </location>
</feature>